<reference evidence="6" key="1">
    <citation type="submission" date="2021-01" db="EMBL/GenBank/DDBJ databases">
        <authorList>
            <person name="Corre E."/>
            <person name="Pelletier E."/>
            <person name="Niang G."/>
            <person name="Scheremetjew M."/>
            <person name="Finn R."/>
            <person name="Kale V."/>
            <person name="Holt S."/>
            <person name="Cochrane G."/>
            <person name="Meng A."/>
            <person name="Brown T."/>
            <person name="Cohen L."/>
        </authorList>
    </citation>
    <scope>NUCLEOTIDE SEQUENCE</scope>
    <source>
        <strain evidence="6">WS</strain>
    </source>
</reference>
<evidence type="ECO:0000256" key="1">
    <source>
        <dbReference type="ARBA" id="ARBA00022679"/>
    </source>
</evidence>
<dbReference type="PROSITE" id="PS00113">
    <property type="entry name" value="ADENYLATE_KINASE"/>
    <property type="match status" value="1"/>
</dbReference>
<dbReference type="NCBIfam" id="TIGR01351">
    <property type="entry name" value="adk"/>
    <property type="match status" value="1"/>
</dbReference>
<evidence type="ECO:0000313" key="6">
    <source>
        <dbReference type="EMBL" id="CAD9080972.1"/>
    </source>
</evidence>
<comment type="similarity">
    <text evidence="4">Belongs to the adenylate kinase family.</text>
</comment>
<dbReference type="InterPro" id="IPR033690">
    <property type="entry name" value="Adenylat_kinase_CS"/>
</dbReference>
<evidence type="ECO:0000256" key="2">
    <source>
        <dbReference type="ARBA" id="ARBA00022741"/>
    </source>
</evidence>
<dbReference type="NCBIfam" id="NF011100">
    <property type="entry name" value="PRK14527.1"/>
    <property type="match status" value="1"/>
</dbReference>
<gene>
    <name evidence="6" type="ORF">PCOS0759_LOCUS4212</name>
</gene>
<keyword evidence="2" id="KW-0547">Nucleotide-binding</keyword>
<dbReference type="Pfam" id="PF05191">
    <property type="entry name" value="ADK_lid"/>
    <property type="match status" value="1"/>
</dbReference>
<dbReference type="GO" id="GO:0005524">
    <property type="term" value="F:ATP binding"/>
    <property type="evidence" value="ECO:0007669"/>
    <property type="project" value="InterPro"/>
</dbReference>
<dbReference type="AlphaFoldDB" id="A0A7S1KPI1"/>
<accession>A0A7S1KPI1</accession>
<organism evidence="6">
    <name type="scientific">Percolomonas cosmopolitus</name>
    <dbReference type="NCBI Taxonomy" id="63605"/>
    <lineage>
        <taxon>Eukaryota</taxon>
        <taxon>Discoba</taxon>
        <taxon>Heterolobosea</taxon>
        <taxon>Tetramitia</taxon>
        <taxon>Eutetramitia</taxon>
        <taxon>Percolomonadidae</taxon>
        <taxon>Percolomonas</taxon>
    </lineage>
</organism>
<dbReference type="Gene3D" id="3.40.50.300">
    <property type="entry name" value="P-loop containing nucleotide triphosphate hydrolases"/>
    <property type="match status" value="1"/>
</dbReference>
<dbReference type="SUPFAM" id="SSF52540">
    <property type="entry name" value="P-loop containing nucleoside triphosphate hydrolases"/>
    <property type="match status" value="1"/>
</dbReference>
<proteinExistence type="inferred from homology"/>
<sequence>MVQKKGFIFMGAPGSGKGTQAGVLAEEFKLCHLSTGDMLRDAVSKGTEFGRLAKRQMETGGLVSDDIVTSIIDNNLGSERCRRGFILDGFPRTIPQAESLDDMLMKRGEKIDAAIQFDVDDEEVVKRVTGRWIHKASGRSYHTVFNPPKSAGVDDLTGEPLIQRPDDTEEICRTRLKNYHTQASALLRFYHQKKVLKRINAMQPITTVRSNLKRIFNNQQL</sequence>
<name>A0A7S1KPI1_9EUKA</name>
<dbReference type="FunFam" id="3.40.50.300:FF:000106">
    <property type="entry name" value="Adenylate kinase mitochondrial"/>
    <property type="match status" value="1"/>
</dbReference>
<dbReference type="HAMAP" id="MF_00235">
    <property type="entry name" value="Adenylate_kinase_Adk"/>
    <property type="match status" value="1"/>
</dbReference>
<dbReference type="CDD" id="cd01428">
    <property type="entry name" value="ADK"/>
    <property type="match status" value="1"/>
</dbReference>
<protein>
    <recommendedName>
        <fullName evidence="5">Adenylate kinase active site lid domain-containing protein</fullName>
    </recommendedName>
</protein>
<dbReference type="GO" id="GO:0004017">
    <property type="term" value="F:AMP kinase activity"/>
    <property type="evidence" value="ECO:0007669"/>
    <property type="project" value="InterPro"/>
</dbReference>
<dbReference type="PANTHER" id="PTHR23359">
    <property type="entry name" value="NUCLEOTIDE KINASE"/>
    <property type="match status" value="1"/>
</dbReference>
<keyword evidence="3 4" id="KW-0418">Kinase</keyword>
<keyword evidence="1 4" id="KW-0808">Transferase</keyword>
<evidence type="ECO:0000256" key="3">
    <source>
        <dbReference type="ARBA" id="ARBA00022777"/>
    </source>
</evidence>
<dbReference type="NCBIfam" id="NF001381">
    <property type="entry name" value="PRK00279.1-3"/>
    <property type="match status" value="1"/>
</dbReference>
<dbReference type="InterPro" id="IPR027417">
    <property type="entry name" value="P-loop_NTPase"/>
</dbReference>
<dbReference type="EMBL" id="HBGD01005085">
    <property type="protein sequence ID" value="CAD9080972.1"/>
    <property type="molecule type" value="Transcribed_RNA"/>
</dbReference>
<dbReference type="InterPro" id="IPR007862">
    <property type="entry name" value="Adenylate_kinase_lid-dom"/>
</dbReference>
<evidence type="ECO:0000259" key="5">
    <source>
        <dbReference type="Pfam" id="PF05191"/>
    </source>
</evidence>
<dbReference type="Pfam" id="PF00406">
    <property type="entry name" value="ADK"/>
    <property type="match status" value="1"/>
</dbReference>
<dbReference type="InterPro" id="IPR000850">
    <property type="entry name" value="Adenylat/UMP-CMP_kin"/>
</dbReference>
<feature type="domain" description="Adenylate kinase active site lid" evidence="5">
    <location>
        <begin position="131"/>
        <end position="166"/>
    </location>
</feature>
<dbReference type="PRINTS" id="PR00094">
    <property type="entry name" value="ADENYLTKNASE"/>
</dbReference>
<dbReference type="InterPro" id="IPR006259">
    <property type="entry name" value="Adenyl_kin_sub"/>
</dbReference>
<evidence type="ECO:0000256" key="4">
    <source>
        <dbReference type="RuleBase" id="RU003330"/>
    </source>
</evidence>